<gene>
    <name evidence="3" type="ORF">HUG10_07825</name>
</gene>
<evidence type="ECO:0000256" key="1">
    <source>
        <dbReference type="ARBA" id="ARBA00022801"/>
    </source>
</evidence>
<reference evidence="3 4" key="1">
    <citation type="submission" date="2020-07" db="EMBL/GenBank/DDBJ databases">
        <title>Gai3-2, isolated from salt lake.</title>
        <authorList>
            <person name="Cui H."/>
            <person name="Shi X."/>
        </authorList>
    </citation>
    <scope>NUCLEOTIDE SEQUENCE [LARGE SCALE GENOMIC DNA]</scope>
    <source>
        <strain evidence="3 4">Gai3-2</strain>
    </source>
</reference>
<organism evidence="3 4">
    <name type="scientific">Halorarum halophilum</name>
    <dbReference type="NCBI Taxonomy" id="2743090"/>
    <lineage>
        <taxon>Archaea</taxon>
        <taxon>Methanobacteriati</taxon>
        <taxon>Methanobacteriota</taxon>
        <taxon>Stenosarchaea group</taxon>
        <taxon>Halobacteria</taxon>
        <taxon>Halobacteriales</taxon>
        <taxon>Haloferacaceae</taxon>
        <taxon>Halorarum</taxon>
    </lineage>
</organism>
<dbReference type="AlphaFoldDB" id="A0A7D5GKF6"/>
<evidence type="ECO:0000259" key="2">
    <source>
        <dbReference type="PROSITE" id="PS51462"/>
    </source>
</evidence>
<dbReference type="CDD" id="cd04699">
    <property type="entry name" value="NUDIX_MutT_Nudt1"/>
    <property type="match status" value="1"/>
</dbReference>
<dbReference type="PANTHER" id="PTHR43736:SF1">
    <property type="entry name" value="DIHYDRONEOPTERIN TRIPHOSPHATE DIPHOSPHATASE"/>
    <property type="match status" value="1"/>
</dbReference>
<sequence length="134" mass="15108">MTDEPLRATISLRGVVFRPDERVLILKRTTDGGWELPGGRIDEGESVEVGVCREITEETSLDVTVDEPVYSLTWRNDDGHGRFAVYYRCEATEYDVSVSPEHDEFAWARLPAARSRLSDPQGTAVDRAWDGHEP</sequence>
<dbReference type="EMBL" id="CP058529">
    <property type="protein sequence ID" value="QLG27464.1"/>
    <property type="molecule type" value="Genomic_DNA"/>
</dbReference>
<dbReference type="PANTHER" id="PTHR43736">
    <property type="entry name" value="ADP-RIBOSE PYROPHOSPHATASE"/>
    <property type="match status" value="1"/>
</dbReference>
<proteinExistence type="predicted"/>
<dbReference type="InterPro" id="IPR015797">
    <property type="entry name" value="NUDIX_hydrolase-like_dom_sf"/>
</dbReference>
<protein>
    <submittedName>
        <fullName evidence="3">NUDIX domain-containing protein</fullName>
    </submittedName>
</protein>
<dbReference type="OrthoDB" id="25379at2157"/>
<keyword evidence="4" id="KW-1185">Reference proteome</keyword>
<accession>A0A7D5GKF6</accession>
<dbReference type="PROSITE" id="PS51462">
    <property type="entry name" value="NUDIX"/>
    <property type="match status" value="1"/>
</dbReference>
<dbReference type="SUPFAM" id="SSF55811">
    <property type="entry name" value="Nudix"/>
    <property type="match status" value="1"/>
</dbReference>
<evidence type="ECO:0000313" key="4">
    <source>
        <dbReference type="Proteomes" id="UP000509750"/>
    </source>
</evidence>
<dbReference type="RefSeq" id="WP_179169039.1">
    <property type="nucleotide sequence ID" value="NZ_CP058529.1"/>
</dbReference>
<feature type="domain" description="Nudix hydrolase" evidence="2">
    <location>
        <begin position="5"/>
        <end position="133"/>
    </location>
</feature>
<dbReference type="Pfam" id="PF00293">
    <property type="entry name" value="NUDIX"/>
    <property type="match status" value="1"/>
</dbReference>
<name>A0A7D5GKF6_9EURY</name>
<dbReference type="GeneID" id="56028732"/>
<dbReference type="Gene3D" id="3.90.79.10">
    <property type="entry name" value="Nucleoside Triphosphate Pyrophosphohydrolase"/>
    <property type="match status" value="1"/>
</dbReference>
<dbReference type="KEGG" id="halg:HUG10_07825"/>
<dbReference type="PRINTS" id="PR00502">
    <property type="entry name" value="NUDIXFAMILY"/>
</dbReference>
<dbReference type="Proteomes" id="UP000509750">
    <property type="component" value="Chromosome"/>
</dbReference>
<dbReference type="GO" id="GO:0016787">
    <property type="term" value="F:hydrolase activity"/>
    <property type="evidence" value="ECO:0007669"/>
    <property type="project" value="UniProtKB-KW"/>
</dbReference>
<dbReference type="InterPro" id="IPR020476">
    <property type="entry name" value="Nudix_hydrolase"/>
</dbReference>
<dbReference type="InterPro" id="IPR000086">
    <property type="entry name" value="NUDIX_hydrolase_dom"/>
</dbReference>
<evidence type="ECO:0000313" key="3">
    <source>
        <dbReference type="EMBL" id="QLG27464.1"/>
    </source>
</evidence>
<keyword evidence="1" id="KW-0378">Hydrolase</keyword>